<reference evidence="2" key="1">
    <citation type="submission" date="2021-03" db="EMBL/GenBank/DDBJ databases">
        <authorList>
            <person name="Li Z."/>
            <person name="Yang C."/>
        </authorList>
    </citation>
    <scope>NUCLEOTIDE SEQUENCE</scope>
    <source>
        <strain evidence="2">Dzin_1.0</strain>
        <tissue evidence="2">Leaf</tissue>
    </source>
</reference>
<evidence type="ECO:0000313" key="3">
    <source>
        <dbReference type="Proteomes" id="UP001085076"/>
    </source>
</evidence>
<keyword evidence="3" id="KW-1185">Reference proteome</keyword>
<reference evidence="2" key="2">
    <citation type="journal article" date="2022" name="Hortic Res">
        <title>The genome of Dioscorea zingiberensis sheds light on the biosynthesis, origin and evolution of the medicinally important diosgenin saponins.</title>
        <authorList>
            <person name="Li Y."/>
            <person name="Tan C."/>
            <person name="Li Z."/>
            <person name="Guo J."/>
            <person name="Li S."/>
            <person name="Chen X."/>
            <person name="Wang C."/>
            <person name="Dai X."/>
            <person name="Yang H."/>
            <person name="Song W."/>
            <person name="Hou L."/>
            <person name="Xu J."/>
            <person name="Tong Z."/>
            <person name="Xu A."/>
            <person name="Yuan X."/>
            <person name="Wang W."/>
            <person name="Yang Q."/>
            <person name="Chen L."/>
            <person name="Sun Z."/>
            <person name="Wang K."/>
            <person name="Pan B."/>
            <person name="Chen J."/>
            <person name="Bao Y."/>
            <person name="Liu F."/>
            <person name="Qi X."/>
            <person name="Gang D.R."/>
            <person name="Wen J."/>
            <person name="Li J."/>
        </authorList>
    </citation>
    <scope>NUCLEOTIDE SEQUENCE</scope>
    <source>
        <strain evidence="2">Dzin_1.0</strain>
    </source>
</reference>
<protein>
    <submittedName>
        <fullName evidence="2">Uncharacterized protein</fullName>
    </submittedName>
</protein>
<dbReference type="AlphaFoldDB" id="A0A9D5DDC3"/>
<dbReference type="Proteomes" id="UP001085076">
    <property type="component" value="Miscellaneous, Linkage group lg01"/>
</dbReference>
<sequence>MKEPPPTRMVSILAAATADGGGDNRVQQRREDGLTMMISCSFVGGDPGDGATTHQDGIHPASGDASAANSSLMAAQESETATLVKGAAWRISTYRKRIREICLSSLYDFDFSPLCISPLSFYKPERNLLIAVHDRGRESRD</sequence>
<gene>
    <name evidence="2" type="ORF">J5N97_007941</name>
</gene>
<evidence type="ECO:0000313" key="2">
    <source>
        <dbReference type="EMBL" id="KAJ0989585.1"/>
    </source>
</evidence>
<organism evidence="2 3">
    <name type="scientific">Dioscorea zingiberensis</name>
    <dbReference type="NCBI Taxonomy" id="325984"/>
    <lineage>
        <taxon>Eukaryota</taxon>
        <taxon>Viridiplantae</taxon>
        <taxon>Streptophyta</taxon>
        <taxon>Embryophyta</taxon>
        <taxon>Tracheophyta</taxon>
        <taxon>Spermatophyta</taxon>
        <taxon>Magnoliopsida</taxon>
        <taxon>Liliopsida</taxon>
        <taxon>Dioscoreales</taxon>
        <taxon>Dioscoreaceae</taxon>
        <taxon>Dioscorea</taxon>
    </lineage>
</organism>
<accession>A0A9D5DDC3</accession>
<comment type="caution">
    <text evidence="2">The sequence shown here is derived from an EMBL/GenBank/DDBJ whole genome shotgun (WGS) entry which is preliminary data.</text>
</comment>
<dbReference type="EMBL" id="JAGGNH010000001">
    <property type="protein sequence ID" value="KAJ0989585.1"/>
    <property type="molecule type" value="Genomic_DNA"/>
</dbReference>
<name>A0A9D5DDC3_9LILI</name>
<evidence type="ECO:0000256" key="1">
    <source>
        <dbReference type="SAM" id="MobiDB-lite"/>
    </source>
</evidence>
<proteinExistence type="predicted"/>
<feature type="region of interest" description="Disordered" evidence="1">
    <location>
        <begin position="45"/>
        <end position="72"/>
    </location>
</feature>